<dbReference type="Proteomes" id="UP001385951">
    <property type="component" value="Unassembled WGS sequence"/>
</dbReference>
<evidence type="ECO:0000313" key="2">
    <source>
        <dbReference type="EMBL" id="KAK7678625.1"/>
    </source>
</evidence>
<feature type="compositionally biased region" description="Basic and acidic residues" evidence="1">
    <location>
        <begin position="163"/>
        <end position="178"/>
    </location>
</feature>
<evidence type="ECO:0000313" key="3">
    <source>
        <dbReference type="Proteomes" id="UP001385951"/>
    </source>
</evidence>
<reference evidence="2 3" key="1">
    <citation type="submission" date="2022-09" db="EMBL/GenBank/DDBJ databases">
        <authorList>
            <person name="Palmer J.M."/>
        </authorList>
    </citation>
    <scope>NUCLEOTIDE SEQUENCE [LARGE SCALE GENOMIC DNA]</scope>
    <source>
        <strain evidence="2 3">DSM 7382</strain>
    </source>
</reference>
<protein>
    <submittedName>
        <fullName evidence="2">Uncharacterized protein</fullName>
    </submittedName>
</protein>
<sequence>MEELCQRKLGELINITPDQLNKIYWSKIGFWDNVDDIEELNIDEIHYDAFKIILEEEITLRHGKQIPAPPKKAYGSPSEKVPASPSGKAPPSPSEKVPASPSDLKYKKDKDESEDEFADSSTTFTKETPIDNTVTPGDSPVKSTTEVSSNNSLPANSIESTDSTDKDEVLEADSENKLTRKKSKSKQFKKKMNNDLNETMEMLRESIEH</sequence>
<evidence type="ECO:0000256" key="1">
    <source>
        <dbReference type="SAM" id="MobiDB-lite"/>
    </source>
</evidence>
<accession>A0AAW0FPK1</accession>
<feature type="compositionally biased region" description="Basic residues" evidence="1">
    <location>
        <begin position="179"/>
        <end position="191"/>
    </location>
</feature>
<keyword evidence="3" id="KW-1185">Reference proteome</keyword>
<proteinExistence type="predicted"/>
<feature type="compositionally biased region" description="Polar residues" evidence="1">
    <location>
        <begin position="122"/>
        <end position="161"/>
    </location>
</feature>
<name>A0AAW0FPK1_9APHY</name>
<dbReference type="AlphaFoldDB" id="A0AAW0FPK1"/>
<feature type="region of interest" description="Disordered" evidence="1">
    <location>
        <begin position="64"/>
        <end position="197"/>
    </location>
</feature>
<organism evidence="2 3">
    <name type="scientific">Cerrena zonata</name>
    <dbReference type="NCBI Taxonomy" id="2478898"/>
    <lineage>
        <taxon>Eukaryota</taxon>
        <taxon>Fungi</taxon>
        <taxon>Dikarya</taxon>
        <taxon>Basidiomycota</taxon>
        <taxon>Agaricomycotina</taxon>
        <taxon>Agaricomycetes</taxon>
        <taxon>Polyporales</taxon>
        <taxon>Cerrenaceae</taxon>
        <taxon>Cerrena</taxon>
    </lineage>
</organism>
<gene>
    <name evidence="2" type="ORF">QCA50_018348</name>
</gene>
<comment type="caution">
    <text evidence="2">The sequence shown here is derived from an EMBL/GenBank/DDBJ whole genome shotgun (WGS) entry which is preliminary data.</text>
</comment>
<dbReference type="EMBL" id="JASBNA010000069">
    <property type="protein sequence ID" value="KAK7678625.1"/>
    <property type="molecule type" value="Genomic_DNA"/>
</dbReference>